<dbReference type="SMART" id="SM00388">
    <property type="entry name" value="HisKA"/>
    <property type="match status" value="1"/>
</dbReference>
<dbReference type="InterPro" id="IPR003661">
    <property type="entry name" value="HisK_dim/P_dom"/>
</dbReference>
<evidence type="ECO:0000313" key="12">
    <source>
        <dbReference type="EMBL" id="QXT63220.1"/>
    </source>
</evidence>
<evidence type="ECO:0000256" key="4">
    <source>
        <dbReference type="ARBA" id="ARBA00022679"/>
    </source>
</evidence>
<reference evidence="12 13" key="1">
    <citation type="submission" date="2021-07" db="EMBL/GenBank/DDBJ databases">
        <title>complete genome sequencing of Tessaracoccus sp.J1M15.</title>
        <authorList>
            <person name="Bae J.-W."/>
            <person name="Kim D.-y."/>
        </authorList>
    </citation>
    <scope>NUCLEOTIDE SEQUENCE [LARGE SCALE GENOMIC DNA]</scope>
    <source>
        <strain evidence="12 13">J1M15</strain>
    </source>
</reference>
<accession>A0ABX8SKQ1</accession>
<feature type="domain" description="HAMP" evidence="11">
    <location>
        <begin position="189"/>
        <end position="250"/>
    </location>
</feature>
<dbReference type="InterPro" id="IPR003594">
    <property type="entry name" value="HATPase_dom"/>
</dbReference>
<dbReference type="GO" id="GO:0016301">
    <property type="term" value="F:kinase activity"/>
    <property type="evidence" value="ECO:0007669"/>
    <property type="project" value="UniProtKB-KW"/>
</dbReference>
<dbReference type="InterPro" id="IPR003660">
    <property type="entry name" value="HAMP_dom"/>
</dbReference>
<feature type="transmembrane region" description="Helical" evidence="9">
    <location>
        <begin position="12"/>
        <end position="37"/>
    </location>
</feature>
<keyword evidence="3" id="KW-0597">Phosphoprotein</keyword>
<gene>
    <name evidence="12" type="ORF">KDB89_01675</name>
</gene>
<dbReference type="InterPro" id="IPR050428">
    <property type="entry name" value="TCS_sensor_his_kinase"/>
</dbReference>
<evidence type="ECO:0000256" key="5">
    <source>
        <dbReference type="ARBA" id="ARBA00022692"/>
    </source>
</evidence>
<evidence type="ECO:0000256" key="8">
    <source>
        <dbReference type="ARBA" id="ARBA00023012"/>
    </source>
</evidence>
<dbReference type="Proteomes" id="UP000824504">
    <property type="component" value="Chromosome"/>
</dbReference>
<dbReference type="PROSITE" id="PS50109">
    <property type="entry name" value="HIS_KIN"/>
    <property type="match status" value="1"/>
</dbReference>
<dbReference type="SMART" id="SM00304">
    <property type="entry name" value="HAMP"/>
    <property type="match status" value="1"/>
</dbReference>
<keyword evidence="13" id="KW-1185">Reference proteome</keyword>
<proteinExistence type="predicted"/>
<keyword evidence="8" id="KW-0902">Two-component regulatory system</keyword>
<dbReference type="PANTHER" id="PTHR45436:SF5">
    <property type="entry name" value="SENSOR HISTIDINE KINASE TRCS"/>
    <property type="match status" value="1"/>
</dbReference>
<evidence type="ECO:0000259" key="10">
    <source>
        <dbReference type="PROSITE" id="PS50109"/>
    </source>
</evidence>
<protein>
    <recommendedName>
        <fullName evidence="2">histidine kinase</fullName>
        <ecNumber evidence="2">2.7.13.3</ecNumber>
    </recommendedName>
</protein>
<evidence type="ECO:0000256" key="1">
    <source>
        <dbReference type="ARBA" id="ARBA00000085"/>
    </source>
</evidence>
<name>A0ABX8SKQ1_9ACTN</name>
<keyword evidence="4" id="KW-0808">Transferase</keyword>
<dbReference type="Pfam" id="PF00512">
    <property type="entry name" value="HisKA"/>
    <property type="match status" value="1"/>
</dbReference>
<evidence type="ECO:0000256" key="3">
    <source>
        <dbReference type="ARBA" id="ARBA00022553"/>
    </source>
</evidence>
<keyword evidence="7 9" id="KW-1133">Transmembrane helix</keyword>
<comment type="catalytic activity">
    <reaction evidence="1">
        <text>ATP + protein L-histidine = ADP + protein N-phospho-L-histidine.</text>
        <dbReference type="EC" id="2.7.13.3"/>
    </reaction>
</comment>
<evidence type="ECO:0000256" key="7">
    <source>
        <dbReference type="ARBA" id="ARBA00022989"/>
    </source>
</evidence>
<dbReference type="PROSITE" id="PS50885">
    <property type="entry name" value="HAMP"/>
    <property type="match status" value="1"/>
</dbReference>
<keyword evidence="9" id="KW-0472">Membrane</keyword>
<keyword evidence="6 12" id="KW-0418">Kinase</keyword>
<evidence type="ECO:0000256" key="9">
    <source>
        <dbReference type="SAM" id="Phobius"/>
    </source>
</evidence>
<dbReference type="EC" id="2.7.13.3" evidence="2"/>
<dbReference type="EMBL" id="CP079216">
    <property type="protein sequence ID" value="QXT63220.1"/>
    <property type="molecule type" value="Genomic_DNA"/>
</dbReference>
<sequence>MRRGSLASQLLPRLVVTVAVMAVLLCLTTLFGAHAILMSQLDTELDSTQARQARGFDRPGFGDSVPGIDAAGVRVGTVMAVELSNGTALAGRLADATSAGVATTVQPLSDTAVEELLQVKADGEKYTLTLTGYGEFRVESRATSQGGTIIIGLPTSEINRSLLWLGIFAGSVSLVAIGATALVTREVLGRATGPLVALTNTATEVSQLELERGAVDVPRVEDSQQPDTNEVSRLATAFNHMLDRVESALTAREASEVKLRRFVADASHELRNPLAAIRGYAELAQRAPEGQDPAFALGRIDAEAKRMSKLVGDLLMLARLDSDKQVEPRPVDAVEVVLNAVSDSQAASRDHAWLLALPDSEVTVMADADQLHQVMVNLLSNARTHTPAGTTVRTSVRTREGRAVIEVSDDGPGIPPETLPHVFERFSRADDARAHSAAHSTGLGLAIVRAVVEGFGGSATVSSAPGETTFRVELPLSTQPPVAAR</sequence>
<dbReference type="CDD" id="cd00082">
    <property type="entry name" value="HisKA"/>
    <property type="match status" value="1"/>
</dbReference>
<dbReference type="RefSeq" id="WP_219082906.1">
    <property type="nucleotide sequence ID" value="NZ_CP079216.1"/>
</dbReference>
<evidence type="ECO:0000256" key="2">
    <source>
        <dbReference type="ARBA" id="ARBA00012438"/>
    </source>
</evidence>
<dbReference type="SMART" id="SM00387">
    <property type="entry name" value="HATPase_c"/>
    <property type="match status" value="1"/>
</dbReference>
<dbReference type="InterPro" id="IPR005467">
    <property type="entry name" value="His_kinase_dom"/>
</dbReference>
<dbReference type="CDD" id="cd00075">
    <property type="entry name" value="HATPase"/>
    <property type="match status" value="1"/>
</dbReference>
<evidence type="ECO:0000313" key="13">
    <source>
        <dbReference type="Proteomes" id="UP000824504"/>
    </source>
</evidence>
<feature type="transmembrane region" description="Helical" evidence="9">
    <location>
        <begin position="162"/>
        <end position="183"/>
    </location>
</feature>
<evidence type="ECO:0000259" key="11">
    <source>
        <dbReference type="PROSITE" id="PS50885"/>
    </source>
</evidence>
<keyword evidence="5 9" id="KW-0812">Transmembrane</keyword>
<dbReference type="CDD" id="cd06225">
    <property type="entry name" value="HAMP"/>
    <property type="match status" value="1"/>
</dbReference>
<organism evidence="12 13">
    <name type="scientific">Tessaracoccus palaemonis</name>
    <dbReference type="NCBI Taxonomy" id="2829499"/>
    <lineage>
        <taxon>Bacteria</taxon>
        <taxon>Bacillati</taxon>
        <taxon>Actinomycetota</taxon>
        <taxon>Actinomycetes</taxon>
        <taxon>Propionibacteriales</taxon>
        <taxon>Propionibacteriaceae</taxon>
        <taxon>Tessaracoccus</taxon>
    </lineage>
</organism>
<dbReference type="Pfam" id="PF02518">
    <property type="entry name" value="HATPase_c"/>
    <property type="match status" value="1"/>
</dbReference>
<dbReference type="PANTHER" id="PTHR45436">
    <property type="entry name" value="SENSOR HISTIDINE KINASE YKOH"/>
    <property type="match status" value="1"/>
</dbReference>
<feature type="domain" description="Histidine kinase" evidence="10">
    <location>
        <begin position="265"/>
        <end position="478"/>
    </location>
</feature>
<evidence type="ECO:0000256" key="6">
    <source>
        <dbReference type="ARBA" id="ARBA00022777"/>
    </source>
</evidence>